<evidence type="ECO:0000313" key="1">
    <source>
        <dbReference type="EMBL" id="GEP72281.1"/>
    </source>
</evidence>
<organism evidence="1 2">
    <name type="scientific">Lentilactobacillus rapi</name>
    <dbReference type="NCBI Taxonomy" id="481723"/>
    <lineage>
        <taxon>Bacteria</taxon>
        <taxon>Bacillati</taxon>
        <taxon>Bacillota</taxon>
        <taxon>Bacilli</taxon>
        <taxon>Lactobacillales</taxon>
        <taxon>Lactobacillaceae</taxon>
        <taxon>Lentilactobacillus</taxon>
    </lineage>
</organism>
<dbReference type="EMBL" id="BKAM01000013">
    <property type="protein sequence ID" value="GEP72281.1"/>
    <property type="molecule type" value="Genomic_DNA"/>
</dbReference>
<comment type="caution">
    <text evidence="1">The sequence shown here is derived from an EMBL/GenBank/DDBJ whole genome shotgun (WGS) entry which is preliminary data.</text>
</comment>
<sequence length="231" mass="26801">MPASYLDIKLPNPQSEEKLQAALYQITVGLDSLVDKIQGESFQFARPGFFIENLDLTEAEHQILTTYFRNHHNGSLTANQAWLNSWLKDNIYEMPADFVLRMTQAYRKWFMFNYEEVKFMPNHWQEIQLPDPNSQAALRAVLFQINSIMVDIVDQLKSTDPDFELPFQLTIGLSQDESATILQHFLFHRNASLDENTQWLAKWLNQKGYSVPANEITKAASNIQRSIQLMN</sequence>
<accession>A0A512PM64</accession>
<dbReference type="AlphaFoldDB" id="A0A512PM64"/>
<dbReference type="OrthoDB" id="2321016at2"/>
<evidence type="ECO:0000313" key="2">
    <source>
        <dbReference type="Proteomes" id="UP000321569"/>
    </source>
</evidence>
<gene>
    <name evidence="1" type="ORF">LRA02_11490</name>
</gene>
<protein>
    <submittedName>
        <fullName evidence="1">Uncharacterized protein</fullName>
    </submittedName>
</protein>
<dbReference type="STRING" id="1423795.FD12_GL002306"/>
<reference evidence="1 2" key="1">
    <citation type="submission" date="2019-07" db="EMBL/GenBank/DDBJ databases">
        <title>Whole genome shotgun sequence of Lactobacillus rapi NBRC 109618.</title>
        <authorList>
            <person name="Hosoyama A."/>
            <person name="Uohara A."/>
            <person name="Ohji S."/>
            <person name="Ichikawa N."/>
        </authorList>
    </citation>
    <scope>NUCLEOTIDE SEQUENCE [LARGE SCALE GENOMIC DNA]</scope>
    <source>
        <strain evidence="1 2">NBRC 109618</strain>
    </source>
</reference>
<proteinExistence type="predicted"/>
<dbReference type="RefSeq" id="WP_054748136.1">
    <property type="nucleotide sequence ID" value="NZ_BKAM01000013.1"/>
</dbReference>
<name>A0A512PM64_9LACO</name>
<dbReference type="Proteomes" id="UP000321569">
    <property type="component" value="Unassembled WGS sequence"/>
</dbReference>